<protein>
    <recommendedName>
        <fullName evidence="2">Cobalamin-independent methionine synthase MetE C-terminal/archaeal domain-containing protein</fullName>
    </recommendedName>
</protein>
<dbReference type="SUPFAM" id="SSF51726">
    <property type="entry name" value="UROD/MetE-like"/>
    <property type="match status" value="1"/>
</dbReference>
<name>A0A7C2Z9G9_9CREN</name>
<evidence type="ECO:0008006" key="2">
    <source>
        <dbReference type="Google" id="ProtNLM"/>
    </source>
</evidence>
<comment type="caution">
    <text evidence="1">The sequence shown here is derived from an EMBL/GenBank/DDBJ whole genome shotgun (WGS) entry which is preliminary data.</text>
</comment>
<evidence type="ECO:0000313" key="1">
    <source>
        <dbReference type="EMBL" id="HEW53521.1"/>
    </source>
</evidence>
<reference evidence="1" key="1">
    <citation type="journal article" date="2020" name="mSystems">
        <title>Genome- and Community-Level Interaction Insights into Carbon Utilization and Element Cycling Functions of Hydrothermarchaeota in Hydrothermal Sediment.</title>
        <authorList>
            <person name="Zhou Z."/>
            <person name="Liu Y."/>
            <person name="Xu W."/>
            <person name="Pan J."/>
            <person name="Luo Z.H."/>
            <person name="Li M."/>
        </authorList>
    </citation>
    <scope>NUCLEOTIDE SEQUENCE [LARGE SCALE GENOMIC DNA]</scope>
    <source>
        <strain evidence="1">SpSt-16</strain>
    </source>
</reference>
<dbReference type="EMBL" id="DSGT01000014">
    <property type="protein sequence ID" value="HEW53521.1"/>
    <property type="molecule type" value="Genomic_DNA"/>
</dbReference>
<proteinExistence type="predicted"/>
<dbReference type="AlphaFoldDB" id="A0A7C2Z9G9"/>
<gene>
    <name evidence="1" type="ORF">ENO77_05140</name>
</gene>
<dbReference type="InterPro" id="IPR038071">
    <property type="entry name" value="UROD/MetE-like_sf"/>
</dbReference>
<dbReference type="Gene3D" id="3.20.20.210">
    <property type="match status" value="1"/>
</dbReference>
<organism evidence="1">
    <name type="scientific">Ignisphaera aggregans</name>
    <dbReference type="NCBI Taxonomy" id="334771"/>
    <lineage>
        <taxon>Archaea</taxon>
        <taxon>Thermoproteota</taxon>
        <taxon>Thermoprotei</taxon>
        <taxon>Desulfurococcales</taxon>
        <taxon>Desulfurococcaceae</taxon>
        <taxon>Ignisphaera</taxon>
    </lineage>
</organism>
<sequence length="167" mass="18897">MFNYIIGQKKILFGYSEQDIVEVLSRLTSKANIEFGIHVCGRLNQRIVELLLEVPRIRYINIELHDSPSNLDLLNRSLFEKHDKYLAPGIVSAQKAVVEPVDRALSILESAYKRVGDRIDLVTGDCGFGGLRGTLGDREKEYEIAVSKLRIVVETVHRFKKTIGVDL</sequence>
<accession>A0A7C2Z9G9</accession>